<dbReference type="EMBL" id="AP025732">
    <property type="protein sequence ID" value="BDI18543.1"/>
    <property type="molecule type" value="Genomic_DNA"/>
</dbReference>
<evidence type="ECO:0000313" key="1">
    <source>
        <dbReference type="EMBL" id="BDI18543.1"/>
    </source>
</evidence>
<gene>
    <name evidence="1" type="ORF">ANSO36C_43450</name>
</gene>
<sequence length="67" mass="7298">MRSGSNCTDALRSLSDPVDIQGNAMRLLRQHFDVGWCYYGEIDEAGTIVTILRDAVKEGLPSLVGVS</sequence>
<keyword evidence="2" id="KW-1185">Reference proteome</keyword>
<name>A0ABM7Z639_NOSCO</name>
<organism evidence="1 2">
    <name type="scientific">Nostoc cf. commune SO-36</name>
    <dbReference type="NCBI Taxonomy" id="449208"/>
    <lineage>
        <taxon>Bacteria</taxon>
        <taxon>Bacillati</taxon>
        <taxon>Cyanobacteriota</taxon>
        <taxon>Cyanophyceae</taxon>
        <taxon>Nostocales</taxon>
        <taxon>Nostocaceae</taxon>
        <taxon>Nostoc</taxon>
    </lineage>
</organism>
<reference evidence="1" key="1">
    <citation type="submission" date="2022-04" db="EMBL/GenBank/DDBJ databases">
        <title>Complete genome sequence of a cyanobacterium, Nostoc sp. SO-36, isolated in Antarctica.</title>
        <authorList>
            <person name="Kanesaki Y."/>
            <person name="Effendi D."/>
            <person name="Sakamoto T."/>
            <person name="Ohtani S."/>
            <person name="Awai K."/>
        </authorList>
    </citation>
    <scope>NUCLEOTIDE SEQUENCE</scope>
    <source>
        <strain evidence="1">SO-36</strain>
    </source>
</reference>
<dbReference type="Proteomes" id="UP001055453">
    <property type="component" value="Chromosome"/>
</dbReference>
<protein>
    <submittedName>
        <fullName evidence="1">Uncharacterized protein</fullName>
    </submittedName>
</protein>
<evidence type="ECO:0000313" key="2">
    <source>
        <dbReference type="Proteomes" id="UP001055453"/>
    </source>
</evidence>
<proteinExistence type="predicted"/>
<accession>A0ABM7Z639</accession>